<comment type="similarity">
    <text evidence="1">Belongs to the gamma-glutamyltransferase family.</text>
</comment>
<name>A0A3Q3WAJ0_MOLML</name>
<dbReference type="GO" id="GO:0036374">
    <property type="term" value="F:glutathione hydrolase activity"/>
    <property type="evidence" value="ECO:0007669"/>
    <property type="project" value="InterPro"/>
</dbReference>
<feature type="binding site" evidence="3">
    <location>
        <begin position="388"/>
        <end position="390"/>
    </location>
    <ligand>
        <name>L-glutamate</name>
        <dbReference type="ChEBI" id="CHEBI:29985"/>
    </ligand>
</feature>
<dbReference type="Proteomes" id="UP000261620">
    <property type="component" value="Unplaced"/>
</dbReference>
<dbReference type="Gene3D" id="1.10.246.130">
    <property type="match status" value="1"/>
</dbReference>
<evidence type="ECO:0000256" key="3">
    <source>
        <dbReference type="PIRSR" id="PIRSR600101-2"/>
    </source>
</evidence>
<dbReference type="Gene3D" id="3.60.20.40">
    <property type="match status" value="1"/>
</dbReference>
<dbReference type="PROSITE" id="PS00462">
    <property type="entry name" value="G_GLU_TRANSPEPTIDASE"/>
    <property type="match status" value="1"/>
</dbReference>
<feature type="binding site" evidence="3">
    <location>
        <position position="449"/>
    </location>
    <ligand>
        <name>L-glutamate</name>
        <dbReference type="ChEBI" id="CHEBI:29985"/>
    </ligand>
</feature>
<feature type="binding site" evidence="3">
    <location>
        <position position="412"/>
    </location>
    <ligand>
        <name>L-glutamate</name>
        <dbReference type="ChEBI" id="CHEBI:29985"/>
    </ligand>
</feature>
<dbReference type="GO" id="GO:0006751">
    <property type="term" value="P:glutathione catabolic process"/>
    <property type="evidence" value="ECO:0007669"/>
    <property type="project" value="InterPro"/>
</dbReference>
<evidence type="ECO:0000313" key="6">
    <source>
        <dbReference type="Proteomes" id="UP000261620"/>
    </source>
</evidence>
<dbReference type="SUPFAM" id="SSF56235">
    <property type="entry name" value="N-terminal nucleophile aminohydrolases (Ntn hydrolases)"/>
    <property type="match status" value="1"/>
</dbReference>
<dbReference type="PANTHER" id="PTHR11686">
    <property type="entry name" value="GAMMA GLUTAMYL TRANSPEPTIDASE"/>
    <property type="match status" value="1"/>
</dbReference>
<dbReference type="InterPro" id="IPR043138">
    <property type="entry name" value="GGT_lsub"/>
</dbReference>
<dbReference type="InterPro" id="IPR029055">
    <property type="entry name" value="Ntn_hydrolases_N"/>
</dbReference>
<keyword evidence="4" id="KW-1133">Transmembrane helix</keyword>
<dbReference type="AlphaFoldDB" id="A0A3Q3WAJ0"/>
<evidence type="ECO:0000256" key="1">
    <source>
        <dbReference type="ARBA" id="ARBA00009381"/>
    </source>
</evidence>
<keyword evidence="6" id="KW-1185">Reference proteome</keyword>
<feature type="binding site" evidence="3">
    <location>
        <position position="107"/>
    </location>
    <ligand>
        <name>L-glutamate</name>
        <dbReference type="ChEBI" id="CHEBI:29985"/>
    </ligand>
</feature>
<dbReference type="GO" id="GO:0002951">
    <property type="term" value="F:leukotriene-C(4) hydrolase"/>
    <property type="evidence" value="ECO:0007669"/>
    <property type="project" value="TreeGrafter"/>
</dbReference>
<feature type="transmembrane region" description="Helical" evidence="4">
    <location>
        <begin position="7"/>
        <end position="30"/>
    </location>
</feature>
<reference evidence="5" key="2">
    <citation type="submission" date="2025-09" db="UniProtKB">
        <authorList>
            <consortium name="Ensembl"/>
        </authorList>
    </citation>
    <scope>IDENTIFICATION</scope>
</reference>
<dbReference type="PRINTS" id="PR01210">
    <property type="entry name" value="GGTRANSPTASE"/>
</dbReference>
<dbReference type="InterPro" id="IPR000101">
    <property type="entry name" value="GGT_peptidase"/>
</dbReference>
<dbReference type="InterPro" id="IPR055262">
    <property type="entry name" value="GGT_CS"/>
</dbReference>
<keyword evidence="4" id="KW-0812">Transmembrane</keyword>
<accession>A0A3Q3WAJ0</accession>
<feature type="active site" description="Nucleophile" evidence="2">
    <location>
        <position position="370"/>
    </location>
</feature>
<organism evidence="5 6">
    <name type="scientific">Mola mola</name>
    <name type="common">Ocean sunfish</name>
    <name type="synonym">Tetraodon mola</name>
    <dbReference type="NCBI Taxonomy" id="94237"/>
    <lineage>
        <taxon>Eukaryota</taxon>
        <taxon>Metazoa</taxon>
        <taxon>Chordata</taxon>
        <taxon>Craniata</taxon>
        <taxon>Vertebrata</taxon>
        <taxon>Euteleostomi</taxon>
        <taxon>Actinopterygii</taxon>
        <taxon>Neopterygii</taxon>
        <taxon>Teleostei</taxon>
        <taxon>Neoteleostei</taxon>
        <taxon>Acanthomorphata</taxon>
        <taxon>Eupercaria</taxon>
        <taxon>Tetraodontiformes</taxon>
        <taxon>Molidae</taxon>
        <taxon>Mola</taxon>
    </lineage>
</organism>
<sequence length="540" mass="58329">MPRSKVVCGVTLLCALFIIIIIIVVVIIAARPKCPQGAFSHAAVAADSRTCSEIGREALRAGGSAVDGAIAALLCTSVVNPQSMGLGGGVIFTVMSSSGQVRVINSRETAPRNFQADLLDSCPKSFRMMPGSQWIGVPGEIRGYAEAHRLYGKLPWPDLFWPTIQLAREGLAISEVLGRYLSYLNVNISTALHPVIFLLLCRTLFSDDGGNLLKTGDILKFEKLADTLEVIANEGPDVFYTGQIAEDLIRDVQEAGGTLTAQDLAAYRATVTDAWRVPLGEYQMYTPPPPTGGILLSYHLNSSALEGEQKTLTYHHYVEAFKFANGLKKYTRDPKVQVGFADHIRSLIKNNMTHDTEYYSITPYLDNIGTTHVSVLAEDGSAVSVTSTINQIFGSLVFSPRTGVILNNQLSDFCGRVENISPGERPPSFVAPSLIKSQLSTLVIGSAGGSTITTGLALMNHLWFGKSLEEAIAEPVVFVDSSAKLTFERKFDQKVIDGLTALGHQQGKVRLFNVVNAVEKVGDCIWAVSDARKLGQAAGY</sequence>
<dbReference type="GO" id="GO:1901750">
    <property type="term" value="P:leukotriene D4 biosynthetic process"/>
    <property type="evidence" value="ECO:0007669"/>
    <property type="project" value="TreeGrafter"/>
</dbReference>
<reference evidence="5" key="1">
    <citation type="submission" date="2025-08" db="UniProtKB">
        <authorList>
            <consortium name="Ensembl"/>
        </authorList>
    </citation>
    <scope>IDENTIFICATION</scope>
</reference>
<evidence type="ECO:0000256" key="4">
    <source>
        <dbReference type="SAM" id="Phobius"/>
    </source>
</evidence>
<dbReference type="Ensembl" id="ENSMMOT00000014054.1">
    <property type="protein sequence ID" value="ENSMMOP00000013831.1"/>
    <property type="gene ID" value="ENSMMOG00000010540.1"/>
</dbReference>
<dbReference type="Pfam" id="PF01019">
    <property type="entry name" value="G_glu_transpept"/>
    <property type="match status" value="1"/>
</dbReference>
<proteinExistence type="inferred from homology"/>
<dbReference type="InterPro" id="IPR043137">
    <property type="entry name" value="GGT_ssub_C"/>
</dbReference>
<protein>
    <submittedName>
        <fullName evidence="5">Uncharacterized protein</fullName>
    </submittedName>
</protein>
<keyword evidence="4" id="KW-0472">Membrane</keyword>
<dbReference type="PANTHER" id="PTHR11686:SF19">
    <property type="entry name" value="GLUTATHIONE HYDROLASE 5 PROENZYME"/>
    <property type="match status" value="1"/>
</dbReference>
<dbReference type="GO" id="GO:0006954">
    <property type="term" value="P:inflammatory response"/>
    <property type="evidence" value="ECO:0007669"/>
    <property type="project" value="TreeGrafter"/>
</dbReference>
<evidence type="ECO:0000256" key="2">
    <source>
        <dbReference type="PIRSR" id="PIRSR600101-1"/>
    </source>
</evidence>
<dbReference type="GO" id="GO:0005886">
    <property type="term" value="C:plasma membrane"/>
    <property type="evidence" value="ECO:0007669"/>
    <property type="project" value="TreeGrafter"/>
</dbReference>
<evidence type="ECO:0000313" key="5">
    <source>
        <dbReference type="Ensembl" id="ENSMMOP00000013831.1"/>
    </source>
</evidence>